<protein>
    <submittedName>
        <fullName evidence="1">Uncharacterized protein</fullName>
    </submittedName>
</protein>
<dbReference type="EMBL" id="MN739058">
    <property type="protein sequence ID" value="QHS86602.1"/>
    <property type="molecule type" value="Genomic_DNA"/>
</dbReference>
<dbReference type="AlphaFoldDB" id="A0A6C0B3G5"/>
<proteinExistence type="predicted"/>
<accession>A0A6C0B3G5</accession>
<organism evidence="1">
    <name type="scientific">viral metagenome</name>
    <dbReference type="NCBI Taxonomy" id="1070528"/>
    <lineage>
        <taxon>unclassified sequences</taxon>
        <taxon>metagenomes</taxon>
        <taxon>organismal metagenomes</taxon>
    </lineage>
</organism>
<reference evidence="1" key="1">
    <citation type="journal article" date="2020" name="Nature">
        <title>Giant virus diversity and host interactions through global metagenomics.</title>
        <authorList>
            <person name="Schulz F."/>
            <person name="Roux S."/>
            <person name="Paez-Espino D."/>
            <person name="Jungbluth S."/>
            <person name="Walsh D.A."/>
            <person name="Denef V.J."/>
            <person name="McMahon K.D."/>
            <person name="Konstantinidis K.T."/>
            <person name="Eloe-Fadrosh E.A."/>
            <person name="Kyrpides N.C."/>
            <person name="Woyke T."/>
        </authorList>
    </citation>
    <scope>NUCLEOTIDE SEQUENCE</scope>
    <source>
        <strain evidence="1">GVMAG-M-3300009422-16</strain>
    </source>
</reference>
<evidence type="ECO:0000313" key="1">
    <source>
        <dbReference type="EMBL" id="QHS86602.1"/>
    </source>
</evidence>
<name>A0A6C0B3G5_9ZZZZ</name>
<sequence length="157" mass="19097">MHEYFILEKIYIHKLKNLISQMLNNEVNFTSKTNKIPYLFEDYNNCKPFLQKVRTKLIISTHTEQSCMNIFNKKHNLDYLFYVLKGYDMTVAKYITHRYYGDNILVNKIIDKIYILLKNYNALLNRLLKCIRLKYIDNYTNKTLYYDLVNNIYSLYI</sequence>